<evidence type="ECO:0000313" key="3">
    <source>
        <dbReference type="EMBL" id="KAK3170807.1"/>
    </source>
</evidence>
<comment type="caution">
    <text evidence="3">The sequence shown here is derived from an EMBL/GenBank/DDBJ whole genome shotgun (WGS) entry which is preliminary data.</text>
</comment>
<name>A0AAD9Z616_9LECA</name>
<keyword evidence="2" id="KW-0812">Transmembrane</keyword>
<dbReference type="AlphaFoldDB" id="A0AAD9Z616"/>
<organism evidence="3 4">
    <name type="scientific">Lepraria neglecta</name>
    <dbReference type="NCBI Taxonomy" id="209136"/>
    <lineage>
        <taxon>Eukaryota</taxon>
        <taxon>Fungi</taxon>
        <taxon>Dikarya</taxon>
        <taxon>Ascomycota</taxon>
        <taxon>Pezizomycotina</taxon>
        <taxon>Lecanoromycetes</taxon>
        <taxon>OSLEUM clade</taxon>
        <taxon>Lecanoromycetidae</taxon>
        <taxon>Lecanorales</taxon>
        <taxon>Lecanorineae</taxon>
        <taxon>Stereocaulaceae</taxon>
        <taxon>Lepraria</taxon>
    </lineage>
</organism>
<feature type="region of interest" description="Disordered" evidence="1">
    <location>
        <begin position="73"/>
        <end position="98"/>
    </location>
</feature>
<proteinExistence type="predicted"/>
<accession>A0AAD9Z616</accession>
<feature type="transmembrane region" description="Helical" evidence="2">
    <location>
        <begin position="174"/>
        <end position="198"/>
    </location>
</feature>
<gene>
    <name evidence="3" type="ORF">OEA41_002891</name>
</gene>
<keyword evidence="2" id="KW-0472">Membrane</keyword>
<dbReference type="EMBL" id="JASNWA010000008">
    <property type="protein sequence ID" value="KAK3170807.1"/>
    <property type="molecule type" value="Genomic_DNA"/>
</dbReference>
<sequence>MHRPNRPTLSPLTIPVPHISPETSAMGATHVPGSYQNKPFPAMRPIGFRTGHAARAAARLPHTPDIVDGITTSPTNLPSPALPRPKTPEAVDNIPLTPPSQYLRPAPPARQPWNPADPNPDWWAKPVHGQRFVRDKQRRGQNTRGQDLENQATLQAVKESRGDKWYLPPRKTKLVLWSAALVVCVVVVAVAFTAAHFASHVG</sequence>
<feature type="region of interest" description="Disordered" evidence="1">
    <location>
        <begin position="1"/>
        <end position="24"/>
    </location>
</feature>
<keyword evidence="2" id="KW-1133">Transmembrane helix</keyword>
<evidence type="ECO:0000313" key="4">
    <source>
        <dbReference type="Proteomes" id="UP001276659"/>
    </source>
</evidence>
<keyword evidence="4" id="KW-1185">Reference proteome</keyword>
<evidence type="ECO:0000256" key="1">
    <source>
        <dbReference type="SAM" id="MobiDB-lite"/>
    </source>
</evidence>
<protein>
    <submittedName>
        <fullName evidence="3">Uncharacterized protein</fullName>
    </submittedName>
</protein>
<evidence type="ECO:0000256" key="2">
    <source>
        <dbReference type="SAM" id="Phobius"/>
    </source>
</evidence>
<reference evidence="3" key="1">
    <citation type="submission" date="2022-11" db="EMBL/GenBank/DDBJ databases">
        <title>Chromosomal genome sequence assembly and mating type (MAT) locus characterization of the leprose asexual lichenized fungus Lepraria neglecta (Nyl.) Erichsen.</title>
        <authorList>
            <person name="Allen J.L."/>
            <person name="Pfeffer B."/>
        </authorList>
    </citation>
    <scope>NUCLEOTIDE SEQUENCE</scope>
    <source>
        <strain evidence="3">Allen 5258</strain>
    </source>
</reference>
<dbReference type="Proteomes" id="UP001276659">
    <property type="component" value="Unassembled WGS sequence"/>
</dbReference>